<name>A0ABT9WNZ5_9BACI</name>
<gene>
    <name evidence="2" type="ORF">J2S08_000837</name>
</gene>
<proteinExistence type="predicted"/>
<feature type="transmembrane region" description="Helical" evidence="1">
    <location>
        <begin position="26"/>
        <end position="45"/>
    </location>
</feature>
<keyword evidence="3" id="KW-1185">Reference proteome</keyword>
<sequence length="95" mass="10561">MAHVMQFAIALGILAIQFFISKRGPLFVGAVLPIMYIVFFIYAYVTDFFTKRSTGSLLGAVIGGTVLLLAAWIYGRESLAKKRKKELIKMKATDL</sequence>
<dbReference type="RefSeq" id="WP_307226936.1">
    <property type="nucleotide sequence ID" value="NZ_JAUSTT010000003.1"/>
</dbReference>
<protein>
    <submittedName>
        <fullName evidence="2">Uncharacterized protein</fullName>
    </submittedName>
</protein>
<comment type="caution">
    <text evidence="2">The sequence shown here is derived from an EMBL/GenBank/DDBJ whole genome shotgun (WGS) entry which is preliminary data.</text>
</comment>
<keyword evidence="1" id="KW-1133">Transmembrane helix</keyword>
<accession>A0ABT9WNZ5</accession>
<evidence type="ECO:0000313" key="3">
    <source>
        <dbReference type="Proteomes" id="UP001223586"/>
    </source>
</evidence>
<reference evidence="2 3" key="1">
    <citation type="submission" date="2023-07" db="EMBL/GenBank/DDBJ databases">
        <title>Genomic Encyclopedia of Type Strains, Phase IV (KMG-IV): sequencing the most valuable type-strain genomes for metagenomic binning, comparative biology and taxonomic classification.</title>
        <authorList>
            <person name="Goeker M."/>
        </authorList>
    </citation>
    <scope>NUCLEOTIDE SEQUENCE [LARGE SCALE GENOMIC DNA]</scope>
    <source>
        <strain evidence="2 3">DSM 23837</strain>
    </source>
</reference>
<organism evidence="2 3">
    <name type="scientific">Bacillus chungangensis</name>
    <dbReference type="NCBI Taxonomy" id="587633"/>
    <lineage>
        <taxon>Bacteria</taxon>
        <taxon>Bacillati</taxon>
        <taxon>Bacillota</taxon>
        <taxon>Bacilli</taxon>
        <taxon>Bacillales</taxon>
        <taxon>Bacillaceae</taxon>
        <taxon>Bacillus</taxon>
    </lineage>
</organism>
<evidence type="ECO:0000313" key="2">
    <source>
        <dbReference type="EMBL" id="MDQ0175003.1"/>
    </source>
</evidence>
<dbReference type="Proteomes" id="UP001223586">
    <property type="component" value="Unassembled WGS sequence"/>
</dbReference>
<feature type="transmembrane region" description="Helical" evidence="1">
    <location>
        <begin position="57"/>
        <end position="75"/>
    </location>
</feature>
<evidence type="ECO:0000256" key="1">
    <source>
        <dbReference type="SAM" id="Phobius"/>
    </source>
</evidence>
<keyword evidence="1" id="KW-0812">Transmembrane</keyword>
<keyword evidence="1" id="KW-0472">Membrane</keyword>
<dbReference type="EMBL" id="JAUSTT010000003">
    <property type="protein sequence ID" value="MDQ0175003.1"/>
    <property type="molecule type" value="Genomic_DNA"/>
</dbReference>